<evidence type="ECO:0000256" key="11">
    <source>
        <dbReference type="HAMAP-Rule" id="MF_00766"/>
    </source>
</evidence>
<feature type="transmembrane region" description="Helical" evidence="11">
    <location>
        <begin position="16"/>
        <end position="35"/>
    </location>
</feature>
<dbReference type="AlphaFoldDB" id="A0A1T4RI43"/>
<keyword evidence="6 11" id="KW-0133">Cell shape</keyword>
<dbReference type="NCBIfam" id="TIGR02070">
    <property type="entry name" value="mono_pep_trsgly"/>
    <property type="match status" value="1"/>
</dbReference>
<dbReference type="GO" id="GO:0009274">
    <property type="term" value="C:peptidoglycan-based cell wall"/>
    <property type="evidence" value="ECO:0007669"/>
    <property type="project" value="InterPro"/>
</dbReference>
<evidence type="ECO:0000313" key="15">
    <source>
        <dbReference type="Proteomes" id="UP000190367"/>
    </source>
</evidence>
<keyword evidence="5 11" id="KW-0812">Transmembrane</keyword>
<evidence type="ECO:0000256" key="12">
    <source>
        <dbReference type="SAM" id="MobiDB-lite"/>
    </source>
</evidence>
<comment type="similarity">
    <text evidence="11">Belongs to the glycosyltransferase 51 family.</text>
</comment>
<dbReference type="InterPro" id="IPR001264">
    <property type="entry name" value="Glyco_trans_51"/>
</dbReference>
<dbReference type="Gene3D" id="1.10.3810.10">
    <property type="entry name" value="Biosynthetic peptidoglycan transglycosylase-like"/>
    <property type="match status" value="1"/>
</dbReference>
<evidence type="ECO:0000256" key="7">
    <source>
        <dbReference type="ARBA" id="ARBA00022984"/>
    </source>
</evidence>
<dbReference type="GO" id="GO:0005886">
    <property type="term" value="C:plasma membrane"/>
    <property type="evidence" value="ECO:0007669"/>
    <property type="project" value="UniProtKB-SubCell"/>
</dbReference>
<keyword evidence="1 11" id="KW-1003">Cell membrane</keyword>
<evidence type="ECO:0000256" key="4">
    <source>
        <dbReference type="ARBA" id="ARBA00022679"/>
    </source>
</evidence>
<keyword evidence="15" id="KW-1185">Reference proteome</keyword>
<dbReference type="Proteomes" id="UP000190367">
    <property type="component" value="Unassembled WGS sequence"/>
</dbReference>
<comment type="subcellular location">
    <subcellularLocation>
        <location evidence="11">Cell membrane</location>
        <topology evidence="11">Single-pass membrane protein</topology>
    </subcellularLocation>
</comment>
<comment type="function">
    <text evidence="11">Peptidoglycan polymerase that catalyzes glycan chain elongation from lipid-linked precursors.</text>
</comment>
<feature type="region of interest" description="Disordered" evidence="12">
    <location>
        <begin position="235"/>
        <end position="258"/>
    </location>
</feature>
<evidence type="ECO:0000256" key="8">
    <source>
        <dbReference type="ARBA" id="ARBA00022989"/>
    </source>
</evidence>
<evidence type="ECO:0000313" key="14">
    <source>
        <dbReference type="EMBL" id="SKA15662.1"/>
    </source>
</evidence>
<evidence type="ECO:0000256" key="10">
    <source>
        <dbReference type="ARBA" id="ARBA00023316"/>
    </source>
</evidence>
<proteinExistence type="inferred from homology"/>
<feature type="domain" description="Glycosyl transferase family 51" evidence="13">
    <location>
        <begin position="55"/>
        <end position="221"/>
    </location>
</feature>
<evidence type="ECO:0000256" key="2">
    <source>
        <dbReference type="ARBA" id="ARBA00022519"/>
    </source>
</evidence>
<evidence type="ECO:0000256" key="1">
    <source>
        <dbReference type="ARBA" id="ARBA00022475"/>
    </source>
</evidence>
<keyword evidence="9 11" id="KW-0472">Membrane</keyword>
<dbReference type="STRING" id="634771.SAMN04488128_1021183"/>
<keyword evidence="8 11" id="KW-1133">Transmembrane helix</keyword>
<dbReference type="HAMAP" id="MF_00766">
    <property type="entry name" value="PGT_MtgA"/>
    <property type="match status" value="1"/>
</dbReference>
<dbReference type="UniPathway" id="UPA00219"/>
<dbReference type="PANTHER" id="PTHR30400">
    <property type="entry name" value="MONOFUNCTIONAL BIOSYNTHETIC PEPTIDOGLYCAN TRANSGLYCOSYLASE"/>
    <property type="match status" value="1"/>
</dbReference>
<dbReference type="InterPro" id="IPR036950">
    <property type="entry name" value="PBP_transglycosylase"/>
</dbReference>
<evidence type="ECO:0000256" key="3">
    <source>
        <dbReference type="ARBA" id="ARBA00022676"/>
    </source>
</evidence>
<evidence type="ECO:0000256" key="5">
    <source>
        <dbReference type="ARBA" id="ARBA00022692"/>
    </source>
</evidence>
<dbReference type="GO" id="GO:0008955">
    <property type="term" value="F:peptidoglycan glycosyltransferase activity"/>
    <property type="evidence" value="ECO:0007669"/>
    <property type="project" value="UniProtKB-UniRule"/>
</dbReference>
<dbReference type="EC" id="2.4.99.28" evidence="11"/>
<keyword evidence="7 11" id="KW-0573">Peptidoglycan synthesis</keyword>
<accession>A0A1T4RI43</accession>
<dbReference type="RefSeq" id="WP_078669661.1">
    <property type="nucleotide sequence ID" value="NZ_FUWZ01000002.1"/>
</dbReference>
<dbReference type="GO" id="GO:0016763">
    <property type="term" value="F:pentosyltransferase activity"/>
    <property type="evidence" value="ECO:0007669"/>
    <property type="project" value="InterPro"/>
</dbReference>
<dbReference type="Pfam" id="PF00912">
    <property type="entry name" value="Transgly"/>
    <property type="match status" value="1"/>
</dbReference>
<feature type="compositionally biased region" description="Polar residues" evidence="12">
    <location>
        <begin position="246"/>
        <end position="258"/>
    </location>
</feature>
<dbReference type="InterPro" id="IPR011812">
    <property type="entry name" value="Pep_trsgly"/>
</dbReference>
<dbReference type="OrthoDB" id="9766909at2"/>
<keyword evidence="2" id="KW-0997">Cell inner membrane</keyword>
<keyword evidence="10 11" id="KW-0961">Cell wall biogenesis/degradation</keyword>
<evidence type="ECO:0000256" key="6">
    <source>
        <dbReference type="ARBA" id="ARBA00022960"/>
    </source>
</evidence>
<dbReference type="GO" id="GO:0008360">
    <property type="term" value="P:regulation of cell shape"/>
    <property type="evidence" value="ECO:0007669"/>
    <property type="project" value="UniProtKB-KW"/>
</dbReference>
<evidence type="ECO:0000256" key="9">
    <source>
        <dbReference type="ARBA" id="ARBA00023136"/>
    </source>
</evidence>
<sequence>MKLKGIVPRTWRRLKRILLVLFVAQFVYIILLRWVNPPITITMISSWFSGWGTDKHLQKSWASYDEISQHAKLAVIASEDQLFPDHDGFDYKSIEKAMKHNSTSKKIRGASTISQQTAKNVFLWQGRSWVRKGLEVYFTFMIEKIWGKQRILEVYLNVAQTGDGIFGVEAASQAYYHKTAASLNREEAAMIAACLPNPVKYTVTPPARITTWRQRKILIQMRNLAPDPDIMELVSGVKKEPAASDKNATPPANGSQPQ</sequence>
<dbReference type="GO" id="GO:0071555">
    <property type="term" value="P:cell wall organization"/>
    <property type="evidence" value="ECO:0007669"/>
    <property type="project" value="UniProtKB-KW"/>
</dbReference>
<dbReference type="EMBL" id="FUWZ01000002">
    <property type="protein sequence ID" value="SKA15662.1"/>
    <property type="molecule type" value="Genomic_DNA"/>
</dbReference>
<keyword evidence="3 11" id="KW-0328">Glycosyltransferase</keyword>
<gene>
    <name evidence="11" type="primary">mtgA</name>
    <name evidence="14" type="ORF">SAMN04488128_1021183</name>
</gene>
<name>A0A1T4RI43_9BACT</name>
<organism evidence="14 15">
    <name type="scientific">Chitinophaga eiseniae</name>
    <dbReference type="NCBI Taxonomy" id="634771"/>
    <lineage>
        <taxon>Bacteria</taxon>
        <taxon>Pseudomonadati</taxon>
        <taxon>Bacteroidota</taxon>
        <taxon>Chitinophagia</taxon>
        <taxon>Chitinophagales</taxon>
        <taxon>Chitinophagaceae</taxon>
        <taxon>Chitinophaga</taxon>
    </lineage>
</organism>
<keyword evidence="4 11" id="KW-0808">Transferase</keyword>
<dbReference type="PANTHER" id="PTHR30400:SF0">
    <property type="entry name" value="BIOSYNTHETIC PEPTIDOGLYCAN TRANSGLYCOSYLASE"/>
    <property type="match status" value="1"/>
</dbReference>
<dbReference type="SUPFAM" id="SSF53955">
    <property type="entry name" value="Lysozyme-like"/>
    <property type="match status" value="1"/>
</dbReference>
<protein>
    <recommendedName>
        <fullName evidence="11">Biosynthetic peptidoglycan transglycosylase</fullName>
        <ecNumber evidence="11">2.4.99.28</ecNumber>
    </recommendedName>
    <alternativeName>
        <fullName evidence="11">Glycan polymerase</fullName>
    </alternativeName>
    <alternativeName>
        <fullName evidence="11">Peptidoglycan glycosyltransferase MtgA</fullName>
        <shortName evidence="11">PGT</shortName>
    </alternativeName>
</protein>
<dbReference type="GO" id="GO:0009252">
    <property type="term" value="P:peptidoglycan biosynthetic process"/>
    <property type="evidence" value="ECO:0007669"/>
    <property type="project" value="UniProtKB-UniRule"/>
</dbReference>
<comment type="pathway">
    <text evidence="11">Cell wall biogenesis; peptidoglycan biosynthesis.</text>
</comment>
<evidence type="ECO:0000259" key="13">
    <source>
        <dbReference type="Pfam" id="PF00912"/>
    </source>
</evidence>
<dbReference type="InterPro" id="IPR023346">
    <property type="entry name" value="Lysozyme-like_dom_sf"/>
</dbReference>
<reference evidence="15" key="1">
    <citation type="submission" date="2017-02" db="EMBL/GenBank/DDBJ databases">
        <authorList>
            <person name="Varghese N."/>
            <person name="Submissions S."/>
        </authorList>
    </citation>
    <scope>NUCLEOTIDE SEQUENCE [LARGE SCALE GENOMIC DNA]</scope>
    <source>
        <strain evidence="15">DSM 22224</strain>
    </source>
</reference>
<comment type="catalytic activity">
    <reaction evidence="11">
        <text>[GlcNAc-(1-&gt;4)-Mur2Ac(oyl-L-Ala-gamma-D-Glu-L-Lys-D-Ala-D-Ala)](n)-di-trans,octa-cis-undecaprenyl diphosphate + beta-D-GlcNAc-(1-&gt;4)-Mur2Ac(oyl-L-Ala-gamma-D-Glu-L-Lys-D-Ala-D-Ala)-di-trans,octa-cis-undecaprenyl diphosphate = [GlcNAc-(1-&gt;4)-Mur2Ac(oyl-L-Ala-gamma-D-Glu-L-Lys-D-Ala-D-Ala)](n+1)-di-trans,octa-cis-undecaprenyl diphosphate + di-trans,octa-cis-undecaprenyl diphosphate + H(+)</text>
        <dbReference type="Rhea" id="RHEA:23708"/>
        <dbReference type="Rhea" id="RHEA-COMP:9602"/>
        <dbReference type="Rhea" id="RHEA-COMP:9603"/>
        <dbReference type="ChEBI" id="CHEBI:15378"/>
        <dbReference type="ChEBI" id="CHEBI:58405"/>
        <dbReference type="ChEBI" id="CHEBI:60033"/>
        <dbReference type="ChEBI" id="CHEBI:78435"/>
        <dbReference type="EC" id="2.4.99.28"/>
    </reaction>
</comment>